<comment type="similarity">
    <text evidence="1 2">Belongs to the short-chain dehydrogenases/reductases (SDR) family.</text>
</comment>
<evidence type="ECO:0000313" key="5">
    <source>
        <dbReference type="Proteomes" id="UP000292452"/>
    </source>
</evidence>
<protein>
    <submittedName>
        <fullName evidence="4">SDR family NAD(P)-dependent oxidoreductase</fullName>
    </submittedName>
</protein>
<dbReference type="PRINTS" id="PR00080">
    <property type="entry name" value="SDRFAMILY"/>
</dbReference>
<dbReference type="AlphaFoldDB" id="A0A4V2JJ92"/>
<dbReference type="InterPro" id="IPR050259">
    <property type="entry name" value="SDR"/>
</dbReference>
<feature type="region of interest" description="Disordered" evidence="3">
    <location>
        <begin position="170"/>
        <end position="196"/>
    </location>
</feature>
<evidence type="ECO:0000313" key="4">
    <source>
        <dbReference type="EMBL" id="TBO60841.1"/>
    </source>
</evidence>
<feature type="compositionally biased region" description="Gly residues" evidence="3">
    <location>
        <begin position="178"/>
        <end position="196"/>
    </location>
</feature>
<dbReference type="PROSITE" id="PS00061">
    <property type="entry name" value="ADH_SHORT"/>
    <property type="match status" value="1"/>
</dbReference>
<dbReference type="PRINTS" id="PR00081">
    <property type="entry name" value="GDHRDH"/>
</dbReference>
<dbReference type="GO" id="GO:0032787">
    <property type="term" value="P:monocarboxylic acid metabolic process"/>
    <property type="evidence" value="ECO:0007669"/>
    <property type="project" value="UniProtKB-ARBA"/>
</dbReference>
<dbReference type="InterPro" id="IPR036291">
    <property type="entry name" value="NAD(P)-bd_dom_sf"/>
</dbReference>
<gene>
    <name evidence="4" type="ORF">EYS09_04550</name>
</gene>
<dbReference type="Pfam" id="PF00106">
    <property type="entry name" value="adh_short"/>
    <property type="match status" value="1"/>
</dbReference>
<dbReference type="Gene3D" id="3.40.50.720">
    <property type="entry name" value="NAD(P)-binding Rossmann-like Domain"/>
    <property type="match status" value="1"/>
</dbReference>
<sequence>MPGALSRSRRDRHGPLRSSRGPDVGGRDEFSYAAGAGVPLGEVGDEGTDAGAVADLGGGCAVRGQEGVCGLLGLASLPPCPRQVGVEAAAAFGGGEPGRVEVATGVHGRAGIAEGPQHADLVEGDGGGCDAEAVPRAGRLVGQEGGGAFGVADHLQGAVSVAGLGGGVRDDAEHLGEGRGLGGGGQSGRFDPGGGAEGDALSGVGAVFVAQHDAEGAGGGGCRQGRAGQPGVGVGAVGGDPARRVPADEAAWAYALDVNLTAHYRVCRALTPAMTERRWGRIVIIGSVNARAGRPGLVAYSTAKAGLQGFTRSLARELGPHGVCVNTVLPGAIQVNAEHHVPARHRTTPAEQNFDERSGPEFARDDRGEYQLEEIPLTTEGLDMIDLKPEELADAIREAIADGRLNPAAPEQS</sequence>
<dbReference type="InterPro" id="IPR020904">
    <property type="entry name" value="Sc_DH/Rdtase_CS"/>
</dbReference>
<dbReference type="Proteomes" id="UP000292452">
    <property type="component" value="Unassembled WGS sequence"/>
</dbReference>
<evidence type="ECO:0000256" key="1">
    <source>
        <dbReference type="ARBA" id="ARBA00006484"/>
    </source>
</evidence>
<reference evidence="4 5" key="1">
    <citation type="submission" date="2019-02" db="EMBL/GenBank/DDBJ databases">
        <title>Draft Genome Sequence of Streptomyces sp. AM-2504, identified by 16S rRNA comparative analysis as a Streptomyces Kasugaensis strain.</title>
        <authorList>
            <person name="Napolioni V."/>
            <person name="Giuliodori A.M."/>
            <person name="Spurio R."/>
            <person name="Fabbretti A."/>
        </authorList>
    </citation>
    <scope>NUCLEOTIDE SEQUENCE [LARGE SCALE GENOMIC DNA]</scope>
    <source>
        <strain evidence="4 5">AM-2504</strain>
    </source>
</reference>
<name>A0A4V2JJ92_STRKA</name>
<proteinExistence type="inferred from homology"/>
<dbReference type="EMBL" id="SIXH01000024">
    <property type="protein sequence ID" value="TBO60841.1"/>
    <property type="molecule type" value="Genomic_DNA"/>
</dbReference>
<dbReference type="SUPFAM" id="SSF51735">
    <property type="entry name" value="NAD(P)-binding Rossmann-fold domains"/>
    <property type="match status" value="1"/>
</dbReference>
<comment type="caution">
    <text evidence="4">The sequence shown here is derived from an EMBL/GenBank/DDBJ whole genome shotgun (WGS) entry which is preliminary data.</text>
</comment>
<feature type="region of interest" description="Disordered" evidence="3">
    <location>
        <begin position="1"/>
        <end position="32"/>
    </location>
</feature>
<keyword evidence="5" id="KW-1185">Reference proteome</keyword>
<organism evidence="4 5">
    <name type="scientific">Streptomyces kasugaensis</name>
    <dbReference type="NCBI Taxonomy" id="1946"/>
    <lineage>
        <taxon>Bacteria</taxon>
        <taxon>Bacillati</taxon>
        <taxon>Actinomycetota</taxon>
        <taxon>Actinomycetes</taxon>
        <taxon>Kitasatosporales</taxon>
        <taxon>Streptomycetaceae</taxon>
        <taxon>Streptomyces</taxon>
    </lineage>
</organism>
<evidence type="ECO:0000256" key="2">
    <source>
        <dbReference type="RuleBase" id="RU000363"/>
    </source>
</evidence>
<accession>A0A4V2JJ92</accession>
<evidence type="ECO:0000256" key="3">
    <source>
        <dbReference type="SAM" id="MobiDB-lite"/>
    </source>
</evidence>
<dbReference type="PANTHER" id="PTHR42879">
    <property type="entry name" value="3-OXOACYL-(ACYL-CARRIER-PROTEIN) REDUCTASE"/>
    <property type="match status" value="1"/>
</dbReference>
<dbReference type="InterPro" id="IPR002347">
    <property type="entry name" value="SDR_fam"/>
</dbReference>